<protein>
    <submittedName>
        <fullName evidence="1">Uncharacterized protein</fullName>
    </submittedName>
</protein>
<dbReference type="KEGG" id="sbat:G4Z16_17230"/>
<organism evidence="1 2">
    <name type="scientific">Streptomyces bathyalis</name>
    <dbReference type="NCBI Taxonomy" id="2710756"/>
    <lineage>
        <taxon>Bacteria</taxon>
        <taxon>Bacillati</taxon>
        <taxon>Actinomycetota</taxon>
        <taxon>Actinomycetes</taxon>
        <taxon>Kitasatosporales</taxon>
        <taxon>Streptomycetaceae</taxon>
        <taxon>Streptomyces</taxon>
    </lineage>
</organism>
<name>A0A7T1WSS4_9ACTN</name>
<gene>
    <name evidence="1" type="ORF">G4Z16_17230</name>
</gene>
<evidence type="ECO:0000313" key="1">
    <source>
        <dbReference type="EMBL" id="QPP07856.1"/>
    </source>
</evidence>
<dbReference type="RefSeq" id="WP_197351663.1">
    <property type="nucleotide sequence ID" value="NZ_CP048882.1"/>
</dbReference>
<accession>A0A7T1WSS4</accession>
<evidence type="ECO:0000313" key="2">
    <source>
        <dbReference type="Proteomes" id="UP000595046"/>
    </source>
</evidence>
<dbReference type="AlphaFoldDB" id="A0A7T1WSS4"/>
<reference evidence="2" key="1">
    <citation type="submission" date="2020-02" db="EMBL/GenBank/DDBJ databases">
        <title>Streptomyces sp. ASO4wet.</title>
        <authorList>
            <person name="Risdian C."/>
            <person name="Landwehr W."/>
            <person name="Schupp P."/>
            <person name="Wink J."/>
        </authorList>
    </citation>
    <scope>NUCLEOTIDE SEQUENCE [LARGE SCALE GENOMIC DNA]</scope>
    <source>
        <strain evidence="2">ASO4wet</strain>
    </source>
</reference>
<dbReference type="Proteomes" id="UP000595046">
    <property type="component" value="Chromosome"/>
</dbReference>
<keyword evidence="2" id="KW-1185">Reference proteome</keyword>
<proteinExistence type="predicted"/>
<dbReference type="EMBL" id="CP048882">
    <property type="protein sequence ID" value="QPP07856.1"/>
    <property type="molecule type" value="Genomic_DNA"/>
</dbReference>
<sequence length="62" mass="6607">MADYETHVHKAEELIAALRGDKELRGSIRGLTGDHIVGVAQVEALLALAAAINAGNERRDEA</sequence>